<dbReference type="GO" id="GO:0030151">
    <property type="term" value="F:molybdenum ion binding"/>
    <property type="evidence" value="ECO:0007669"/>
    <property type="project" value="InterPro"/>
</dbReference>
<dbReference type="SUPFAM" id="SSF50800">
    <property type="entry name" value="PK beta-barrel domain-like"/>
    <property type="match status" value="1"/>
</dbReference>
<dbReference type="InterPro" id="IPR012675">
    <property type="entry name" value="Beta-grasp_dom_sf"/>
</dbReference>
<name>A0A917UU29_9PSED</name>
<dbReference type="EMBL" id="BMPO01000002">
    <property type="protein sequence ID" value="GGJ85171.1"/>
    <property type="molecule type" value="Genomic_DNA"/>
</dbReference>
<dbReference type="InterPro" id="IPR001041">
    <property type="entry name" value="2Fe-2S_ferredoxin-type"/>
</dbReference>
<dbReference type="InterPro" id="IPR039261">
    <property type="entry name" value="FNR_nucleotide-bd"/>
</dbReference>
<comment type="cofactor">
    <cofactor evidence="2">
        <name>[2Fe-2S] cluster</name>
        <dbReference type="ChEBI" id="CHEBI:190135"/>
    </cofactor>
</comment>
<feature type="domain" description="2Fe-2S ferredoxin-type" evidence="3">
    <location>
        <begin position="481"/>
        <end position="562"/>
    </location>
</feature>
<reference evidence="6" key="2">
    <citation type="submission" date="2020-09" db="EMBL/GenBank/DDBJ databases">
        <authorList>
            <person name="Sun Q."/>
            <person name="Ohkuma M."/>
        </authorList>
    </citation>
    <scope>NUCLEOTIDE SEQUENCE</scope>
    <source>
        <strain evidence="6">JCM 30078</strain>
    </source>
</reference>
<proteinExistence type="predicted"/>
<dbReference type="Pfam" id="PF00175">
    <property type="entry name" value="NAD_binding_1"/>
    <property type="match status" value="1"/>
</dbReference>
<evidence type="ECO:0000256" key="1">
    <source>
        <dbReference type="ARBA" id="ARBA00023014"/>
    </source>
</evidence>
<gene>
    <name evidence="6" type="ORF">GCM10009304_08980</name>
</gene>
<reference evidence="6" key="1">
    <citation type="journal article" date="2014" name="Int. J. Syst. Evol. Microbiol.">
        <title>Complete genome sequence of Corynebacterium casei LMG S-19264T (=DSM 44701T), isolated from a smear-ripened cheese.</title>
        <authorList>
            <consortium name="US DOE Joint Genome Institute (JGI-PGF)"/>
            <person name="Walter F."/>
            <person name="Albersmeier A."/>
            <person name="Kalinowski J."/>
            <person name="Ruckert C."/>
        </authorList>
    </citation>
    <scope>NUCLEOTIDE SEQUENCE</scope>
    <source>
        <strain evidence="6">JCM 30078</strain>
    </source>
</reference>
<dbReference type="GO" id="GO:0030170">
    <property type="term" value="F:pyridoxal phosphate binding"/>
    <property type="evidence" value="ECO:0007669"/>
    <property type="project" value="InterPro"/>
</dbReference>
<dbReference type="SUPFAM" id="SSF63380">
    <property type="entry name" value="Riboflavin synthase domain-like"/>
    <property type="match status" value="1"/>
</dbReference>
<dbReference type="AlphaFoldDB" id="A0A917UU29"/>
<dbReference type="SUPFAM" id="SSF52343">
    <property type="entry name" value="Ferredoxin reductase-like, C-terminal NADP-linked domain"/>
    <property type="match status" value="1"/>
</dbReference>
<dbReference type="Pfam" id="PF03473">
    <property type="entry name" value="MOSC"/>
    <property type="match status" value="1"/>
</dbReference>
<dbReference type="RefSeq" id="WP_188981959.1">
    <property type="nucleotide sequence ID" value="NZ_BMPO01000002.1"/>
</dbReference>
<dbReference type="PANTHER" id="PTHR47354:SF5">
    <property type="entry name" value="PROTEIN RFBI"/>
    <property type="match status" value="1"/>
</dbReference>
<evidence type="ECO:0000313" key="7">
    <source>
        <dbReference type="Proteomes" id="UP000635983"/>
    </source>
</evidence>
<sequence>MDQVALRQGEGVPGDRVVGITKSKAPKSGAPFHQLTTNADLVHFQFQGAGDSLALVDPRTGGDVDLLKSPELLREFFGDQAEAVWRKDRLGHWDFDDSMLSIINVSTVEALSAKLGIEVDPIRFRGNIYIEAEPFIEFSWLGQGVQIGDVCLSIVRPIKRCSATSVDPQSGERDINMPAQLNRHLGHFYCGVYAQVESEGVISPNDPIATAERYFPARLATAVNVPKAPPAVSWPRPARVVDVVDEAEGIRSLWLQDPLADLGSLDAMLPGQHIALHGLTAAGDWRRYTISGRNGDRLRITVKRDSGVGSGAVHEVAVGQLITVSGPFGPETLDTQSPATFIISAGIGITPTLTKLKALADVRYDNPIRIVHSVRRWQELALWDEVKSLASNLPNCVATLHITALPGEIEDAVPARPDTQALVREAAMMSADIHLCGSEAFQSSVLSIAEQEGVADRLHMDSFVAPDSAVEMRPIPDSGPYSVTFQRSGITAQWLPENGPLLDFAEAKGLVLPAHCRAGLCMTCQCALLEGDVLPLIESSRTRERQALLCASVPSSDIVLDC</sequence>
<accession>A0A917UU29</accession>
<dbReference type="InterPro" id="IPR017927">
    <property type="entry name" value="FAD-bd_FR_type"/>
</dbReference>
<evidence type="ECO:0000256" key="2">
    <source>
        <dbReference type="ARBA" id="ARBA00034078"/>
    </source>
</evidence>
<dbReference type="InterPro" id="IPR011037">
    <property type="entry name" value="Pyrv_Knase-like_insert_dom_sf"/>
</dbReference>
<organism evidence="6 7">
    <name type="scientific">Pseudomonas matsuisoli</name>
    <dbReference type="NCBI Taxonomy" id="1515666"/>
    <lineage>
        <taxon>Bacteria</taxon>
        <taxon>Pseudomonadati</taxon>
        <taxon>Pseudomonadota</taxon>
        <taxon>Gammaproteobacteria</taxon>
        <taxon>Pseudomonadales</taxon>
        <taxon>Pseudomonadaceae</taxon>
        <taxon>Pseudomonas</taxon>
    </lineage>
</organism>
<dbReference type="SUPFAM" id="SSF54292">
    <property type="entry name" value="2Fe-2S ferredoxin-like"/>
    <property type="match status" value="1"/>
</dbReference>
<dbReference type="PANTHER" id="PTHR47354">
    <property type="entry name" value="NADH OXIDOREDUCTASE HCR"/>
    <property type="match status" value="1"/>
</dbReference>
<dbReference type="PROSITE" id="PS51384">
    <property type="entry name" value="FAD_FR"/>
    <property type="match status" value="1"/>
</dbReference>
<dbReference type="InterPro" id="IPR001433">
    <property type="entry name" value="OxRdtase_FAD/NAD-bd"/>
</dbReference>
<dbReference type="Gene3D" id="2.40.33.20">
    <property type="entry name" value="PK beta-barrel domain-like"/>
    <property type="match status" value="1"/>
</dbReference>
<dbReference type="InterPro" id="IPR050415">
    <property type="entry name" value="MRET"/>
</dbReference>
<dbReference type="CDD" id="cd00207">
    <property type="entry name" value="fer2"/>
    <property type="match status" value="1"/>
</dbReference>
<dbReference type="InterPro" id="IPR036010">
    <property type="entry name" value="2Fe-2S_ferredoxin-like_sf"/>
</dbReference>
<comment type="caution">
    <text evidence="6">The sequence shown here is derived from an EMBL/GenBank/DDBJ whole genome shotgun (WGS) entry which is preliminary data.</text>
</comment>
<dbReference type="Pfam" id="PF00111">
    <property type="entry name" value="Fer2"/>
    <property type="match status" value="1"/>
</dbReference>
<evidence type="ECO:0000259" key="5">
    <source>
        <dbReference type="PROSITE" id="PS51384"/>
    </source>
</evidence>
<dbReference type="InterPro" id="IPR017938">
    <property type="entry name" value="Riboflavin_synthase-like_b-brl"/>
</dbReference>
<keyword evidence="7" id="KW-1185">Reference proteome</keyword>
<dbReference type="PROSITE" id="PS51340">
    <property type="entry name" value="MOSC"/>
    <property type="match status" value="1"/>
</dbReference>
<dbReference type="InterPro" id="IPR005302">
    <property type="entry name" value="MoCF_Sase_C"/>
</dbReference>
<feature type="domain" description="FAD-binding FR-type" evidence="5">
    <location>
        <begin position="233"/>
        <end position="334"/>
    </location>
</feature>
<evidence type="ECO:0000313" key="6">
    <source>
        <dbReference type="EMBL" id="GGJ85171.1"/>
    </source>
</evidence>
<dbReference type="Gene3D" id="3.40.50.80">
    <property type="entry name" value="Nucleotide-binding domain of ferredoxin-NADP reductase (FNR) module"/>
    <property type="match status" value="1"/>
</dbReference>
<dbReference type="GO" id="GO:0016491">
    <property type="term" value="F:oxidoreductase activity"/>
    <property type="evidence" value="ECO:0007669"/>
    <property type="project" value="InterPro"/>
</dbReference>
<protein>
    <submittedName>
        <fullName evidence="6">Sulfurase</fullName>
    </submittedName>
</protein>
<feature type="domain" description="MOSC" evidence="4">
    <location>
        <begin position="65"/>
        <end position="211"/>
    </location>
</feature>
<dbReference type="Gene3D" id="2.40.30.10">
    <property type="entry name" value="Translation factors"/>
    <property type="match status" value="1"/>
</dbReference>
<keyword evidence="1" id="KW-0479">Metal-binding</keyword>
<dbReference type="PROSITE" id="PS51085">
    <property type="entry name" value="2FE2S_FER_2"/>
    <property type="match status" value="1"/>
</dbReference>
<keyword evidence="1" id="KW-0408">Iron</keyword>
<evidence type="ECO:0000259" key="4">
    <source>
        <dbReference type="PROSITE" id="PS51340"/>
    </source>
</evidence>
<evidence type="ECO:0000259" key="3">
    <source>
        <dbReference type="PROSITE" id="PS51085"/>
    </source>
</evidence>
<dbReference type="Proteomes" id="UP000635983">
    <property type="component" value="Unassembled WGS sequence"/>
</dbReference>
<dbReference type="Gene3D" id="3.10.20.30">
    <property type="match status" value="1"/>
</dbReference>
<keyword evidence="1" id="KW-0411">Iron-sulfur</keyword>
<dbReference type="GO" id="GO:0051536">
    <property type="term" value="F:iron-sulfur cluster binding"/>
    <property type="evidence" value="ECO:0007669"/>
    <property type="project" value="UniProtKB-KW"/>
</dbReference>